<keyword evidence="6 8" id="KW-0472">Membrane</keyword>
<dbReference type="PROSITE" id="PS50850">
    <property type="entry name" value="MFS"/>
    <property type="match status" value="1"/>
</dbReference>
<reference evidence="12" key="1">
    <citation type="journal article" date="2020" name="Nat. Ecol. Evol.">
        <title>Deeply conserved synteny resolves early events in vertebrate evolution.</title>
        <authorList>
            <person name="Simakov O."/>
            <person name="Marletaz F."/>
            <person name="Yue J.X."/>
            <person name="O'Connell B."/>
            <person name="Jenkins J."/>
            <person name="Brandt A."/>
            <person name="Calef R."/>
            <person name="Tung C.H."/>
            <person name="Huang T.K."/>
            <person name="Schmutz J."/>
            <person name="Satoh N."/>
            <person name="Yu J.K."/>
            <person name="Putnam N.H."/>
            <person name="Green R.E."/>
            <person name="Rokhsar D.S."/>
        </authorList>
    </citation>
    <scope>NUCLEOTIDE SEQUENCE [LARGE SCALE GENOMIC DNA]</scope>
    <source>
        <strain evidence="12">S238N-H82</strain>
    </source>
</reference>
<dbReference type="PANTHER" id="PTHR11388">
    <property type="entry name" value="ORGANIC ANION TRANSPORTER"/>
    <property type="match status" value="1"/>
</dbReference>
<keyword evidence="8" id="KW-0406">Ion transport</keyword>
<organism evidence="12 13">
    <name type="scientific">Branchiostoma floridae</name>
    <name type="common">Florida lancelet</name>
    <name type="synonym">Amphioxus</name>
    <dbReference type="NCBI Taxonomy" id="7739"/>
    <lineage>
        <taxon>Eukaryota</taxon>
        <taxon>Metazoa</taxon>
        <taxon>Chordata</taxon>
        <taxon>Cephalochordata</taxon>
        <taxon>Leptocardii</taxon>
        <taxon>Amphioxiformes</taxon>
        <taxon>Branchiostomatidae</taxon>
        <taxon>Branchiostoma</taxon>
    </lineage>
</organism>
<dbReference type="KEGG" id="bfo:118412283"/>
<dbReference type="AlphaFoldDB" id="A0A9J7KUY0"/>
<feature type="transmembrane region" description="Helical" evidence="8">
    <location>
        <begin position="259"/>
        <end position="283"/>
    </location>
</feature>
<dbReference type="PANTHER" id="PTHR11388:SF160">
    <property type="entry name" value="SOLUTE CARRIER ORGANIC ANION TRANSPORTER FAMILY MEMBER"/>
    <property type="match status" value="1"/>
</dbReference>
<keyword evidence="4 8" id="KW-0812">Transmembrane</keyword>
<comment type="similarity">
    <text evidence="2 8">Belongs to the organo anion transporter (TC 2.A.60) family.</text>
</comment>
<dbReference type="InterPro" id="IPR036259">
    <property type="entry name" value="MFS_trans_sf"/>
</dbReference>
<reference evidence="13" key="2">
    <citation type="submission" date="2025-08" db="UniProtKB">
        <authorList>
            <consortium name="RefSeq"/>
        </authorList>
    </citation>
    <scope>IDENTIFICATION</scope>
    <source>
        <strain evidence="13">S238N-H82</strain>
        <tissue evidence="13">Testes</tissue>
    </source>
</reference>
<feature type="transmembrane region" description="Helical" evidence="8">
    <location>
        <begin position="92"/>
        <end position="111"/>
    </location>
</feature>
<dbReference type="GO" id="GO:0016323">
    <property type="term" value="C:basolateral plasma membrane"/>
    <property type="evidence" value="ECO:0000318"/>
    <property type="project" value="GO_Central"/>
</dbReference>
<feature type="transmembrane region" description="Helical" evidence="8">
    <location>
        <begin position="568"/>
        <end position="586"/>
    </location>
</feature>
<feature type="transmembrane region" description="Helical" evidence="8">
    <location>
        <begin position="660"/>
        <end position="682"/>
    </location>
</feature>
<evidence type="ECO:0000313" key="13">
    <source>
        <dbReference type="RefSeq" id="XP_035670944.1"/>
    </source>
</evidence>
<evidence type="ECO:0000313" key="12">
    <source>
        <dbReference type="Proteomes" id="UP000001554"/>
    </source>
</evidence>
<protein>
    <recommendedName>
        <fullName evidence="8">Solute carrier organic anion transporter family member</fullName>
    </recommendedName>
</protein>
<feature type="transmembrane region" description="Helical" evidence="8">
    <location>
        <begin position="160"/>
        <end position="177"/>
    </location>
</feature>
<evidence type="ECO:0000259" key="10">
    <source>
        <dbReference type="PROSITE" id="PS50850"/>
    </source>
</evidence>
<dbReference type="GO" id="GO:0006811">
    <property type="term" value="P:monoatomic ion transport"/>
    <property type="evidence" value="ECO:0007669"/>
    <property type="project" value="UniProtKB-KW"/>
</dbReference>
<name>A0A9J7KUY0_BRAFL</name>
<dbReference type="Gene3D" id="1.20.1250.20">
    <property type="entry name" value="MFS general substrate transporter like domains"/>
    <property type="match status" value="1"/>
</dbReference>
<feature type="transmembrane region" description="Helical" evidence="8">
    <location>
        <begin position="303"/>
        <end position="326"/>
    </location>
</feature>
<dbReference type="Pfam" id="PF07648">
    <property type="entry name" value="Kazal_2"/>
    <property type="match status" value="1"/>
</dbReference>
<evidence type="ECO:0000256" key="7">
    <source>
        <dbReference type="ARBA" id="ARBA00023157"/>
    </source>
</evidence>
<dbReference type="SUPFAM" id="SSF100895">
    <property type="entry name" value="Kazal-type serine protease inhibitors"/>
    <property type="match status" value="1"/>
</dbReference>
<dbReference type="InterPro" id="IPR002350">
    <property type="entry name" value="Kazal_dom"/>
</dbReference>
<evidence type="ECO:0000256" key="9">
    <source>
        <dbReference type="SAM" id="MobiDB-lite"/>
    </source>
</evidence>
<dbReference type="Proteomes" id="UP000001554">
    <property type="component" value="Chromosome 3"/>
</dbReference>
<evidence type="ECO:0000256" key="6">
    <source>
        <dbReference type="ARBA" id="ARBA00023136"/>
    </source>
</evidence>
<feature type="compositionally biased region" description="Polar residues" evidence="9">
    <location>
        <begin position="1"/>
        <end position="10"/>
    </location>
</feature>
<feature type="transmembrane region" description="Helical" evidence="8">
    <location>
        <begin position="606"/>
        <end position="627"/>
    </location>
</feature>
<dbReference type="InterPro" id="IPR004156">
    <property type="entry name" value="OATP"/>
</dbReference>
<accession>A0A9J7KUY0</accession>
<evidence type="ECO:0000256" key="4">
    <source>
        <dbReference type="ARBA" id="ARBA00022692"/>
    </source>
</evidence>
<dbReference type="GO" id="GO:0043252">
    <property type="term" value="P:sodium-independent organic anion transport"/>
    <property type="evidence" value="ECO:0000318"/>
    <property type="project" value="GO_Central"/>
</dbReference>
<feature type="domain" description="Major facilitator superfamily (MFS) profile" evidence="10">
    <location>
        <begin position="92"/>
        <end position="683"/>
    </location>
</feature>
<dbReference type="GeneID" id="118412283"/>
<evidence type="ECO:0000256" key="5">
    <source>
        <dbReference type="ARBA" id="ARBA00022989"/>
    </source>
</evidence>
<feature type="transmembrane region" description="Helical" evidence="8">
    <location>
        <begin position="447"/>
        <end position="467"/>
    </location>
</feature>
<keyword evidence="8" id="KW-0813">Transport</keyword>
<evidence type="ECO:0000256" key="8">
    <source>
        <dbReference type="RuleBase" id="RU362056"/>
    </source>
</evidence>
<feature type="transmembrane region" description="Helical" evidence="8">
    <location>
        <begin position="131"/>
        <end position="148"/>
    </location>
</feature>
<sequence>MSVSGASSFAPQDMGAKTTKTTPPFHPKISPSEEVKTMAPDPVAADVVVTNKSSAHTTADDLGLTDREKEQSCGWGRFTPACLQCCNNANGVLLFLCLFSFTQGVIVNGLVNVSITSIETRFELPSSNTGIVSASYDIAFVVLALFVTFHAGQGNSKPKWLAFGSFSLGLGALIYSLPHFTTGPYVYGTGQTETCDIGGNSTSQDCSSGSTGTGLRNYLYVFILGQLLHGVGGTPLYTLGTTFLDENVEKTNSGMYIGLFYAASTLGPAAGYLIGGQFLNIYTDIDLGRTGDGLTDADPRWVGAWWIGFLMCTFLAWSITIPLLGYPKELPGAAEIKANKESEAHVKGGADVASQPDFGKSWRDFPIAVKILLLNPTFMFVSLAGAFEGFLTSGLATFGPKFVEMQFSQTSGWAAMLCGFVVVPGAAGGNILGGVIMKFMKLKCRGMLRLCIILGGVCLALYLVFLVQCPNIPFAGVTQRYTNSSVDPIVSGLNLTSQCNTDCTCQEEYYTPTCGADGMQYFSPCHAGCTVLTDTDGTKRYHNCTCIFYDSVASLADTIQGKCESTCSTMPVFLAMFFAIMLLTFANNPLATGATLRTVPDSQRSFALGVQWIFVRCIGTIPGPILFGRFIDDTCLVWQEKCDGRGACWFYDNAAMARSLLYLTVAGKVLAFLFYSFAYLSYKPPPQGEMVKSTTQASLQHADELATVTVPGSNGVSNKGMDIESTEL</sequence>
<dbReference type="InterPro" id="IPR020846">
    <property type="entry name" value="MFS_dom"/>
</dbReference>
<feature type="domain" description="Kazal-like" evidence="11">
    <location>
        <begin position="493"/>
        <end position="548"/>
    </location>
</feature>
<keyword evidence="12" id="KW-1185">Reference proteome</keyword>
<keyword evidence="7" id="KW-1015">Disulfide bond</keyword>
<feature type="transmembrane region" description="Helical" evidence="8">
    <location>
        <begin position="411"/>
        <end position="435"/>
    </location>
</feature>
<evidence type="ECO:0000259" key="11">
    <source>
        <dbReference type="PROSITE" id="PS51465"/>
    </source>
</evidence>
<dbReference type="SUPFAM" id="SSF103473">
    <property type="entry name" value="MFS general substrate transporter"/>
    <property type="match status" value="1"/>
</dbReference>
<evidence type="ECO:0000256" key="1">
    <source>
        <dbReference type="ARBA" id="ARBA00004651"/>
    </source>
</evidence>
<dbReference type="CDD" id="cd17403">
    <property type="entry name" value="MFS_SLCO4_OATP4"/>
    <property type="match status" value="1"/>
</dbReference>
<feature type="region of interest" description="Disordered" evidence="9">
    <location>
        <begin position="1"/>
        <end position="37"/>
    </location>
</feature>
<feature type="transmembrane region" description="Helical" evidence="8">
    <location>
        <begin position="218"/>
        <end position="239"/>
    </location>
</feature>
<keyword evidence="3" id="KW-1003">Cell membrane</keyword>
<proteinExistence type="inferred from homology"/>
<dbReference type="InterPro" id="IPR036058">
    <property type="entry name" value="Kazal_dom_sf"/>
</dbReference>
<dbReference type="OrthoDB" id="5062115at2759"/>
<gene>
    <name evidence="13" type="primary">LOC118412283</name>
</gene>
<dbReference type="NCBIfam" id="TIGR00805">
    <property type="entry name" value="oat"/>
    <property type="match status" value="1"/>
</dbReference>
<dbReference type="Pfam" id="PF03137">
    <property type="entry name" value="OATP"/>
    <property type="match status" value="1"/>
</dbReference>
<evidence type="ECO:0000256" key="3">
    <source>
        <dbReference type="ARBA" id="ARBA00022475"/>
    </source>
</evidence>
<keyword evidence="5 8" id="KW-1133">Transmembrane helix</keyword>
<dbReference type="GO" id="GO:0015347">
    <property type="term" value="F:sodium-independent organic anion transmembrane transporter activity"/>
    <property type="evidence" value="ECO:0000318"/>
    <property type="project" value="GO_Central"/>
</dbReference>
<comment type="subcellular location">
    <subcellularLocation>
        <location evidence="1 8">Cell membrane</location>
        <topology evidence="1 8">Multi-pass membrane protein</topology>
    </subcellularLocation>
</comment>
<evidence type="ECO:0000256" key="2">
    <source>
        <dbReference type="ARBA" id="ARBA00009657"/>
    </source>
</evidence>
<dbReference type="PROSITE" id="PS51465">
    <property type="entry name" value="KAZAL_2"/>
    <property type="match status" value="1"/>
</dbReference>
<dbReference type="RefSeq" id="XP_035670944.1">
    <property type="nucleotide sequence ID" value="XM_035815051.1"/>
</dbReference>
<feature type="transmembrane region" description="Helical" evidence="8">
    <location>
        <begin position="371"/>
        <end position="391"/>
    </location>
</feature>